<evidence type="ECO:0000313" key="1">
    <source>
        <dbReference type="EMBL" id="HGI42884.1"/>
    </source>
</evidence>
<sequence>MGFTAASMLARVESLEKLSYAKVTRLRLGDGQRKVEVEIPDRVLAEAGLTPGEGDLLEVEVRKELGDTRDWDIVMRGEVYLKRSNPPRVYVSLWGLQLVLEDPEALKNFDIGDKLYLFIRAKK</sequence>
<dbReference type="Gene3D" id="2.40.50.140">
    <property type="entry name" value="Nucleic acid-binding proteins"/>
    <property type="match status" value="1"/>
</dbReference>
<accession>A0A7C4F7Z4</accession>
<reference evidence="1" key="1">
    <citation type="journal article" date="2020" name="mSystems">
        <title>Genome- and Community-Level Interaction Insights into Carbon Utilization and Element Cycling Functions of Hydrothermarchaeota in Hydrothermal Sediment.</title>
        <authorList>
            <person name="Zhou Z."/>
            <person name="Liu Y."/>
            <person name="Xu W."/>
            <person name="Pan J."/>
            <person name="Luo Z.H."/>
            <person name="Li M."/>
        </authorList>
    </citation>
    <scope>NUCLEOTIDE SEQUENCE [LARGE SCALE GENOMIC DNA]</scope>
    <source>
        <strain evidence="1">SpSt-735</strain>
    </source>
</reference>
<dbReference type="EMBL" id="DTFI01000015">
    <property type="protein sequence ID" value="HGI42884.1"/>
    <property type="molecule type" value="Genomic_DNA"/>
</dbReference>
<organism evidence="1">
    <name type="scientific">Thermofilum pendens</name>
    <dbReference type="NCBI Taxonomy" id="2269"/>
    <lineage>
        <taxon>Archaea</taxon>
        <taxon>Thermoproteota</taxon>
        <taxon>Thermoprotei</taxon>
        <taxon>Thermofilales</taxon>
        <taxon>Thermofilaceae</taxon>
        <taxon>Thermofilum</taxon>
    </lineage>
</organism>
<proteinExistence type="predicted"/>
<gene>
    <name evidence="1" type="ORF">ENV17_00665</name>
</gene>
<dbReference type="InterPro" id="IPR012340">
    <property type="entry name" value="NA-bd_OB-fold"/>
</dbReference>
<protein>
    <submittedName>
        <fullName evidence="1">Uncharacterized protein</fullName>
    </submittedName>
</protein>
<comment type="caution">
    <text evidence="1">The sequence shown here is derived from an EMBL/GenBank/DDBJ whole genome shotgun (WGS) entry which is preliminary data.</text>
</comment>
<dbReference type="AlphaFoldDB" id="A0A7C4F7Z4"/>
<name>A0A7C4F7Z4_THEPE</name>